<accession>A0A495PYM3</accession>
<keyword evidence="2" id="KW-1185">Reference proteome</keyword>
<protein>
    <recommendedName>
        <fullName evidence="3">DUF5602 domain-containing protein</fullName>
    </recommendedName>
</protein>
<proteinExistence type="predicted"/>
<evidence type="ECO:0008006" key="3">
    <source>
        <dbReference type="Google" id="ProtNLM"/>
    </source>
</evidence>
<sequence>MKKFKTFKLSPQSLSPLLYLLLLLIFISCETDQVSEEASQSLTSNNSKAPNSSGKMNTFYGPAKQMGDGVLKSMVVMKHDGTPEAIGLRISEKVLTGLPHEELNITLDLSSKMKGMAFDHIDFGWNPHGHEPPGIYDIPHFDIHFYMVSVDYKNTILDPALIETPPDAKYIPEGYFTPGGLVPYMGEHWLDLNAAELQPGGVFTRTFIYGSYDQEFIFYEPMITLAYLQQKGKEQIAIPQPAEFQRTGLYYPTTYSINYDAVKKEYLITLENLVLR</sequence>
<name>A0A495PYM3_9FLAO</name>
<dbReference type="Proteomes" id="UP000276282">
    <property type="component" value="Unassembled WGS sequence"/>
</dbReference>
<dbReference type="AlphaFoldDB" id="A0A495PYM3"/>
<evidence type="ECO:0000313" key="2">
    <source>
        <dbReference type="Proteomes" id="UP000276282"/>
    </source>
</evidence>
<dbReference type="InterPro" id="IPR033786">
    <property type="entry name" value="TTHB210-like"/>
</dbReference>
<dbReference type="CDD" id="cd11669">
    <property type="entry name" value="TTHB210-like"/>
    <property type="match status" value="1"/>
</dbReference>
<dbReference type="PROSITE" id="PS51257">
    <property type="entry name" value="PROKAR_LIPOPROTEIN"/>
    <property type="match status" value="1"/>
</dbReference>
<reference evidence="1 2" key="1">
    <citation type="submission" date="2018-10" db="EMBL/GenBank/DDBJ databases">
        <title>Genomic Encyclopedia of Archaeal and Bacterial Type Strains, Phase II (KMG-II): from individual species to whole genera.</title>
        <authorList>
            <person name="Goeker M."/>
        </authorList>
    </citation>
    <scope>NUCLEOTIDE SEQUENCE [LARGE SCALE GENOMIC DNA]</scope>
    <source>
        <strain evidence="1 2">DSM 19839</strain>
    </source>
</reference>
<dbReference type="RefSeq" id="WP_121344350.1">
    <property type="nucleotide sequence ID" value="NZ_RBLG01000001.1"/>
</dbReference>
<gene>
    <name evidence="1" type="ORF">BC962_0507</name>
</gene>
<evidence type="ECO:0000313" key="1">
    <source>
        <dbReference type="EMBL" id="RKS55543.1"/>
    </source>
</evidence>
<organism evidence="1 2">
    <name type="scientific">Gillisia mitskevichiae</name>
    <dbReference type="NCBI Taxonomy" id="270921"/>
    <lineage>
        <taxon>Bacteria</taxon>
        <taxon>Pseudomonadati</taxon>
        <taxon>Bacteroidota</taxon>
        <taxon>Flavobacteriia</taxon>
        <taxon>Flavobacteriales</taxon>
        <taxon>Flavobacteriaceae</taxon>
        <taxon>Gillisia</taxon>
    </lineage>
</organism>
<dbReference type="EMBL" id="RBLG01000001">
    <property type="protein sequence ID" value="RKS55543.1"/>
    <property type="molecule type" value="Genomic_DNA"/>
</dbReference>
<comment type="caution">
    <text evidence="1">The sequence shown here is derived from an EMBL/GenBank/DDBJ whole genome shotgun (WGS) entry which is preliminary data.</text>
</comment>
<dbReference type="OrthoDB" id="2867208at2"/>